<evidence type="ECO:0000313" key="2">
    <source>
        <dbReference type="Proteomes" id="UP000198804"/>
    </source>
</evidence>
<accession>A0A1I4I6V9</accession>
<gene>
    <name evidence="1" type="ORF">SAMN04488125_11686</name>
</gene>
<dbReference type="EMBL" id="FOSV01000016">
    <property type="protein sequence ID" value="SFL49817.1"/>
    <property type="molecule type" value="Genomic_DNA"/>
</dbReference>
<dbReference type="Proteomes" id="UP000198804">
    <property type="component" value="Unassembled WGS sequence"/>
</dbReference>
<dbReference type="OrthoDB" id="8002537at2"/>
<dbReference type="AlphaFoldDB" id="A0A1I4I6V9"/>
<organism evidence="1 2">
    <name type="scientific">Methylorubrum salsuginis</name>
    <dbReference type="NCBI Taxonomy" id="414703"/>
    <lineage>
        <taxon>Bacteria</taxon>
        <taxon>Pseudomonadati</taxon>
        <taxon>Pseudomonadota</taxon>
        <taxon>Alphaproteobacteria</taxon>
        <taxon>Hyphomicrobiales</taxon>
        <taxon>Methylobacteriaceae</taxon>
        <taxon>Methylorubrum</taxon>
    </lineage>
</organism>
<reference evidence="2" key="1">
    <citation type="submission" date="2016-10" db="EMBL/GenBank/DDBJ databases">
        <authorList>
            <person name="Varghese N."/>
            <person name="Submissions S."/>
        </authorList>
    </citation>
    <scope>NUCLEOTIDE SEQUENCE [LARGE SCALE GENOMIC DNA]</scope>
    <source>
        <strain evidence="2">CGMCC 1.6474</strain>
    </source>
</reference>
<name>A0A1I4I6V9_9HYPH</name>
<sequence>MAQLATDYAADTLTQASLPNLSGETRNRLGHALREAYVEPCETLPITDAQVELLLRLRQKERDRRRGA</sequence>
<keyword evidence="2" id="KW-1185">Reference proteome</keyword>
<evidence type="ECO:0000313" key="1">
    <source>
        <dbReference type="EMBL" id="SFL49817.1"/>
    </source>
</evidence>
<proteinExistence type="predicted"/>
<dbReference type="RefSeq" id="WP_091949377.1">
    <property type="nucleotide sequence ID" value="NZ_FOSV01000016.1"/>
</dbReference>
<protein>
    <submittedName>
        <fullName evidence="1">Uncharacterized protein</fullName>
    </submittedName>
</protein>